<comment type="catalytic activity">
    <reaction evidence="12">
        <text>beta-D-fructose 6-phosphate + ATP = beta-D-fructose 1,6-bisphosphate + ADP + H(+)</text>
        <dbReference type="Rhea" id="RHEA:16109"/>
        <dbReference type="ChEBI" id="CHEBI:15378"/>
        <dbReference type="ChEBI" id="CHEBI:30616"/>
        <dbReference type="ChEBI" id="CHEBI:32966"/>
        <dbReference type="ChEBI" id="CHEBI:57634"/>
        <dbReference type="ChEBI" id="CHEBI:456216"/>
        <dbReference type="EC" id="2.7.1.11"/>
    </reaction>
</comment>
<dbReference type="PIRSF" id="PIRSF000532">
    <property type="entry name" value="ATP_PFK_prok"/>
    <property type="match status" value="1"/>
</dbReference>
<comment type="cofactor">
    <cofactor evidence="1 12">
        <name>Mg(2+)</name>
        <dbReference type="ChEBI" id="CHEBI:18420"/>
    </cofactor>
</comment>
<dbReference type="GO" id="GO:0070095">
    <property type="term" value="F:fructose-6-phosphate binding"/>
    <property type="evidence" value="ECO:0007669"/>
    <property type="project" value="TreeGrafter"/>
</dbReference>
<evidence type="ECO:0000256" key="12">
    <source>
        <dbReference type="HAMAP-Rule" id="MF_01976"/>
    </source>
</evidence>
<gene>
    <name evidence="14" type="primary">pfkA1</name>
    <name evidence="12" type="synonym">pfkA</name>
    <name evidence="14" type="ORF">Psch_00428</name>
</gene>
<feature type="binding site" description="in other chain" evidence="12">
    <location>
        <begin position="142"/>
        <end position="144"/>
    </location>
    <ligand>
        <name>substrate</name>
        <note>ligand shared between dimeric partners</note>
    </ligand>
</feature>
<evidence type="ECO:0000256" key="5">
    <source>
        <dbReference type="ARBA" id="ARBA00022679"/>
    </source>
</evidence>
<dbReference type="RefSeq" id="WP_134218484.1">
    <property type="nucleotide sequence ID" value="NZ_QFGA01000001.1"/>
</dbReference>
<evidence type="ECO:0000256" key="10">
    <source>
        <dbReference type="ARBA" id="ARBA00022842"/>
    </source>
</evidence>
<evidence type="ECO:0000256" key="8">
    <source>
        <dbReference type="ARBA" id="ARBA00022777"/>
    </source>
</evidence>
<dbReference type="Proteomes" id="UP000298324">
    <property type="component" value="Unassembled WGS sequence"/>
</dbReference>
<keyword evidence="4 12" id="KW-0963">Cytoplasm</keyword>
<keyword evidence="6 12" id="KW-0479">Metal-binding</keyword>
<dbReference type="PANTHER" id="PTHR13697">
    <property type="entry name" value="PHOSPHOFRUCTOKINASE"/>
    <property type="match status" value="1"/>
</dbReference>
<keyword evidence="7 12" id="KW-0547">Nucleotide-binding</keyword>
<protein>
    <recommendedName>
        <fullName evidence="12">ATP-dependent 6-phosphofructokinase</fullName>
        <shortName evidence="12">ATP-PFK</shortName>
        <shortName evidence="12">Phosphofructokinase</shortName>
        <ecNumber evidence="12">2.7.1.11</ecNumber>
    </recommendedName>
    <alternativeName>
        <fullName evidence="12">Phosphohexokinase</fullName>
    </alternativeName>
</protein>
<dbReference type="PROSITE" id="PS00433">
    <property type="entry name" value="PHOSPHOFRUCTOKINASE"/>
    <property type="match status" value="1"/>
</dbReference>
<dbReference type="PANTHER" id="PTHR13697:SF52">
    <property type="entry name" value="ATP-DEPENDENT 6-PHOSPHOFRUCTOKINASE 3"/>
    <property type="match status" value="1"/>
</dbReference>
<dbReference type="GO" id="GO:0048029">
    <property type="term" value="F:monosaccharide binding"/>
    <property type="evidence" value="ECO:0007669"/>
    <property type="project" value="TreeGrafter"/>
</dbReference>
<comment type="caution">
    <text evidence="12">Lacks conserved residue(s) required for the propagation of feature annotation.</text>
</comment>
<feature type="binding site" evidence="12">
    <location>
        <position position="179"/>
    </location>
    <ligand>
        <name>substrate</name>
        <note>ligand shared between dimeric partners</note>
    </ligand>
</feature>
<keyword evidence="10 12" id="KW-0460">Magnesium</keyword>
<name>A0A4Y7RCZ1_9FIRM</name>
<dbReference type="GO" id="GO:0046872">
    <property type="term" value="F:metal ion binding"/>
    <property type="evidence" value="ECO:0007669"/>
    <property type="project" value="UniProtKB-KW"/>
</dbReference>
<dbReference type="EC" id="2.7.1.11" evidence="12"/>
<dbReference type="InterPro" id="IPR022953">
    <property type="entry name" value="ATP_PFK"/>
</dbReference>
<comment type="subunit">
    <text evidence="12">Homodimer or homotetramer.</text>
</comment>
<sequence length="365" mass="38754">MGIGKVRRLGVLTGGGDCPGLNAVIRAVVKTAVRDYSLGVVGFENGFGGLLQNRARDLSEKDVVGILPRGGTILGTTNRDNPFHYPTIVNGEKVFRDVSDRVMENISIHGIDALIIIGGDGSLSIGKELFEKGLPVVGVPKTIDNDLSATDQTFGFDTALNTATEAIDKLHTTAESHHRVMVLEVMGRYAGWIALEAGLAGGADVILIPEIPYSIEKVNAKIMERFESGKKFSIVVAAEGAKPVGGDMVVQRMVPDSFEPVRLGGVGNLVGRQIEEGTGMETRVTVLGHLQRGGTPTAFDRVLATRFGVASVNLVMEGKFGEMVCLQTPYIKSVPLAEAVGEMRVVPTDSDLVRAARQIGISFGG</sequence>
<dbReference type="FunFam" id="3.40.50.460:FF:000002">
    <property type="entry name" value="ATP-dependent 6-phosphofructokinase"/>
    <property type="match status" value="1"/>
</dbReference>
<reference evidence="14 15" key="1">
    <citation type="journal article" date="2018" name="Environ. Microbiol.">
        <title>Novel energy conservation strategies and behaviour of Pelotomaculum schinkii driving syntrophic propionate catabolism.</title>
        <authorList>
            <person name="Hidalgo-Ahumada C.A.P."/>
            <person name="Nobu M.K."/>
            <person name="Narihiro T."/>
            <person name="Tamaki H."/>
            <person name="Liu W.T."/>
            <person name="Kamagata Y."/>
            <person name="Stams A.J.M."/>
            <person name="Imachi H."/>
            <person name="Sousa D.Z."/>
        </authorList>
    </citation>
    <scope>NUCLEOTIDE SEQUENCE [LARGE SCALE GENOMIC DNA]</scope>
    <source>
        <strain evidence="14 15">HH</strain>
    </source>
</reference>
<organism evidence="14 15">
    <name type="scientific">Pelotomaculum schinkii</name>
    <dbReference type="NCBI Taxonomy" id="78350"/>
    <lineage>
        <taxon>Bacteria</taxon>
        <taxon>Bacillati</taxon>
        <taxon>Bacillota</taxon>
        <taxon>Clostridia</taxon>
        <taxon>Eubacteriales</taxon>
        <taxon>Desulfotomaculaceae</taxon>
        <taxon>Pelotomaculum</taxon>
    </lineage>
</organism>
<dbReference type="EMBL" id="QFGA01000001">
    <property type="protein sequence ID" value="TEB06895.1"/>
    <property type="molecule type" value="Genomic_DNA"/>
</dbReference>
<feature type="binding site" evidence="12">
    <location>
        <begin position="79"/>
        <end position="80"/>
    </location>
    <ligand>
        <name>ATP</name>
        <dbReference type="ChEBI" id="CHEBI:30616"/>
    </ligand>
</feature>
<dbReference type="GO" id="GO:0016208">
    <property type="term" value="F:AMP binding"/>
    <property type="evidence" value="ECO:0007669"/>
    <property type="project" value="TreeGrafter"/>
</dbReference>
<dbReference type="GO" id="GO:0005945">
    <property type="term" value="C:6-phosphofructokinase complex"/>
    <property type="evidence" value="ECO:0007669"/>
    <property type="project" value="TreeGrafter"/>
</dbReference>
<feature type="binding site" evidence="12">
    <location>
        <position position="16"/>
    </location>
    <ligand>
        <name>ATP</name>
        <dbReference type="ChEBI" id="CHEBI:30616"/>
    </ligand>
</feature>
<dbReference type="InterPro" id="IPR000023">
    <property type="entry name" value="Phosphofructokinase_dom"/>
</dbReference>
<dbReference type="NCBIfam" id="TIGR02483">
    <property type="entry name" value="PFK_mixed"/>
    <property type="match status" value="1"/>
</dbReference>
<dbReference type="InterPro" id="IPR035966">
    <property type="entry name" value="PKF_sf"/>
</dbReference>
<feature type="binding site" description="in other chain" evidence="12">
    <location>
        <position position="239"/>
    </location>
    <ligand>
        <name>substrate</name>
        <note>ligand shared between dimeric partners</note>
    </ligand>
</feature>
<comment type="pathway">
    <text evidence="3 12">Carbohydrate degradation; glycolysis; D-glyceraldehyde 3-phosphate and glycerone phosphate from D-glucose: step 3/4.</text>
</comment>
<keyword evidence="8 12" id="KW-0418">Kinase</keyword>
<dbReference type="InterPro" id="IPR012003">
    <property type="entry name" value="ATP_PFK_prok-type"/>
</dbReference>
<accession>A0A4Y7RCZ1</accession>
<feature type="binding site" evidence="12">
    <location>
        <begin position="119"/>
        <end position="122"/>
    </location>
    <ligand>
        <name>ATP</name>
        <dbReference type="ChEBI" id="CHEBI:30616"/>
    </ligand>
</feature>
<evidence type="ECO:0000256" key="4">
    <source>
        <dbReference type="ARBA" id="ARBA00022490"/>
    </source>
</evidence>
<dbReference type="GO" id="GO:0003872">
    <property type="term" value="F:6-phosphofructokinase activity"/>
    <property type="evidence" value="ECO:0007669"/>
    <property type="project" value="UniProtKB-UniRule"/>
</dbReference>
<comment type="function">
    <text evidence="12">Catalyzes the phosphorylation of D-fructose 6-phosphate to fructose 1,6-bisphosphate by ATP, the first committing step of glycolysis.</text>
</comment>
<evidence type="ECO:0000313" key="14">
    <source>
        <dbReference type="EMBL" id="TEB06895.1"/>
    </source>
</evidence>
<dbReference type="UniPathway" id="UPA00109">
    <property type="reaction ID" value="UER00182"/>
</dbReference>
<dbReference type="GO" id="GO:0030388">
    <property type="term" value="P:fructose 1,6-bisphosphate metabolic process"/>
    <property type="evidence" value="ECO:0007669"/>
    <property type="project" value="TreeGrafter"/>
</dbReference>
<evidence type="ECO:0000256" key="7">
    <source>
        <dbReference type="ARBA" id="ARBA00022741"/>
    </source>
</evidence>
<keyword evidence="9 12" id="KW-0067">ATP-binding</keyword>
<dbReference type="SUPFAM" id="SSF53784">
    <property type="entry name" value="Phosphofructokinase"/>
    <property type="match status" value="1"/>
</dbReference>
<dbReference type="Pfam" id="PF00365">
    <property type="entry name" value="PFK"/>
    <property type="match status" value="1"/>
</dbReference>
<evidence type="ECO:0000259" key="13">
    <source>
        <dbReference type="Pfam" id="PF00365"/>
    </source>
</evidence>
<dbReference type="GO" id="GO:0042802">
    <property type="term" value="F:identical protein binding"/>
    <property type="evidence" value="ECO:0007669"/>
    <property type="project" value="TreeGrafter"/>
</dbReference>
<evidence type="ECO:0000256" key="11">
    <source>
        <dbReference type="ARBA" id="ARBA00023152"/>
    </source>
</evidence>
<dbReference type="NCBIfam" id="NF002872">
    <property type="entry name" value="PRK03202.1"/>
    <property type="match status" value="1"/>
</dbReference>
<dbReference type="PRINTS" id="PR00476">
    <property type="entry name" value="PHFRCTKINASE"/>
</dbReference>
<keyword evidence="5 12" id="KW-0808">Transferase</keyword>
<keyword evidence="11 12" id="KW-0324">Glycolysis</keyword>
<dbReference type="HAMAP" id="MF_01976">
    <property type="entry name" value="Phosphofructokinase_III"/>
    <property type="match status" value="1"/>
</dbReference>
<dbReference type="GO" id="GO:0061621">
    <property type="term" value="P:canonical glycolysis"/>
    <property type="evidence" value="ECO:0007669"/>
    <property type="project" value="TreeGrafter"/>
</dbReference>
<feature type="site" description="Important for substrate specificity; cannot use PPi as phosphoryl donor" evidence="12">
    <location>
        <position position="121"/>
    </location>
</feature>
<evidence type="ECO:0000256" key="1">
    <source>
        <dbReference type="ARBA" id="ARBA00001946"/>
    </source>
</evidence>
<comment type="caution">
    <text evidence="14">The sequence shown here is derived from an EMBL/GenBank/DDBJ whole genome shotgun (WGS) entry which is preliminary data.</text>
</comment>
<evidence type="ECO:0000256" key="2">
    <source>
        <dbReference type="ARBA" id="ARBA00004496"/>
    </source>
</evidence>
<dbReference type="Gene3D" id="3.40.50.450">
    <property type="match status" value="1"/>
</dbReference>
<proteinExistence type="inferred from homology"/>
<dbReference type="GO" id="GO:0005524">
    <property type="term" value="F:ATP binding"/>
    <property type="evidence" value="ECO:0007669"/>
    <property type="project" value="UniProtKB-KW"/>
</dbReference>
<feature type="binding site" evidence="12">
    <location>
        <position position="283"/>
    </location>
    <ligand>
        <name>substrate</name>
        <note>ligand shared between dimeric partners</note>
    </ligand>
</feature>
<dbReference type="Gene3D" id="3.40.50.460">
    <property type="entry name" value="Phosphofructokinase domain"/>
    <property type="match status" value="1"/>
</dbReference>
<feature type="active site" description="Proton acceptor" evidence="12">
    <location>
        <position position="144"/>
    </location>
</feature>
<keyword evidence="15" id="KW-1185">Reference proteome</keyword>
<evidence type="ECO:0000313" key="15">
    <source>
        <dbReference type="Proteomes" id="UP000298324"/>
    </source>
</evidence>
<feature type="binding site" description="in other chain" evidence="12">
    <location>
        <begin position="186"/>
        <end position="188"/>
    </location>
    <ligand>
        <name>substrate</name>
        <note>ligand shared between dimeric partners</note>
    </ligand>
</feature>
<evidence type="ECO:0000256" key="9">
    <source>
        <dbReference type="ARBA" id="ARBA00022840"/>
    </source>
</evidence>
<evidence type="ECO:0000256" key="3">
    <source>
        <dbReference type="ARBA" id="ARBA00004679"/>
    </source>
</evidence>
<evidence type="ECO:0000256" key="6">
    <source>
        <dbReference type="ARBA" id="ARBA00022723"/>
    </source>
</evidence>
<feature type="binding site" evidence="12">
    <location>
        <position position="120"/>
    </location>
    <ligand>
        <name>Mg(2+)</name>
        <dbReference type="ChEBI" id="CHEBI:18420"/>
        <note>catalytic</note>
    </ligand>
</feature>
<comment type="subcellular location">
    <subcellularLocation>
        <location evidence="2 12">Cytoplasm</location>
    </subcellularLocation>
</comment>
<feature type="domain" description="Phosphofructokinase" evidence="13">
    <location>
        <begin position="8"/>
        <end position="314"/>
    </location>
</feature>
<comment type="similarity">
    <text evidence="12">Belongs to the phosphofructokinase type A (PFKA) family. Mixed-substrate PFK group III subfamily.</text>
</comment>
<feature type="binding site" description="in other chain" evidence="12">
    <location>
        <begin position="289"/>
        <end position="292"/>
    </location>
    <ligand>
        <name>substrate</name>
        <note>ligand shared between dimeric partners</note>
    </ligand>
</feature>
<dbReference type="InterPro" id="IPR012829">
    <property type="entry name" value="Phosphofructokinase_III"/>
</dbReference>
<dbReference type="GO" id="GO:0006002">
    <property type="term" value="P:fructose 6-phosphate metabolic process"/>
    <property type="evidence" value="ECO:0007669"/>
    <property type="project" value="InterPro"/>
</dbReference>
<dbReference type="GO" id="GO:0047334">
    <property type="term" value="F:diphosphate-fructose-6-phosphate 1-phosphotransferase activity"/>
    <property type="evidence" value="ECO:0007669"/>
    <property type="project" value="InterPro"/>
</dbReference>
<dbReference type="AlphaFoldDB" id="A0A4Y7RCZ1"/>
<dbReference type="InterPro" id="IPR015912">
    <property type="entry name" value="Phosphofructokinase_CS"/>
</dbReference>